<evidence type="ECO:0000256" key="3">
    <source>
        <dbReference type="SAM" id="MobiDB-lite"/>
    </source>
</evidence>
<organism evidence="7 8">
    <name type="scientific">Oryza sativa subsp. japonica</name>
    <name type="common">Rice</name>
    <dbReference type="NCBI Taxonomy" id="39947"/>
    <lineage>
        <taxon>Eukaryota</taxon>
        <taxon>Viridiplantae</taxon>
        <taxon>Streptophyta</taxon>
        <taxon>Embryophyta</taxon>
        <taxon>Tracheophyta</taxon>
        <taxon>Spermatophyta</taxon>
        <taxon>Magnoliopsida</taxon>
        <taxon>Liliopsida</taxon>
        <taxon>Poales</taxon>
        <taxon>Poaceae</taxon>
        <taxon>BOP clade</taxon>
        <taxon>Oryzoideae</taxon>
        <taxon>Oryzeae</taxon>
        <taxon>Oryzinae</taxon>
        <taxon>Oryza</taxon>
        <taxon>Oryza sativa</taxon>
    </lineage>
</organism>
<accession>Q6Z0F8</accession>
<evidence type="ECO:0000313" key="6">
    <source>
        <dbReference type="EMBL" id="BAD01707.1"/>
    </source>
</evidence>
<feature type="transmembrane region" description="Helical" evidence="4">
    <location>
        <begin position="55"/>
        <end position="74"/>
    </location>
</feature>
<dbReference type="Pfam" id="PF00889">
    <property type="entry name" value="EF_TS"/>
    <property type="match status" value="1"/>
</dbReference>
<dbReference type="SUPFAM" id="SSF54713">
    <property type="entry name" value="Elongation factor Ts (EF-Ts), dimerisation domain"/>
    <property type="match status" value="1"/>
</dbReference>
<evidence type="ECO:0000256" key="4">
    <source>
        <dbReference type="SAM" id="Phobius"/>
    </source>
</evidence>
<dbReference type="InterPro" id="IPR014039">
    <property type="entry name" value="Transl_elong_EFTs/EF1B_dimer"/>
</dbReference>
<evidence type="ECO:0000259" key="5">
    <source>
        <dbReference type="Pfam" id="PF00889"/>
    </source>
</evidence>
<keyword evidence="1 7" id="KW-0251">Elongation factor</keyword>
<keyword evidence="4" id="KW-1133">Transmembrane helix</keyword>
<dbReference type="InterPro" id="IPR001816">
    <property type="entry name" value="Transl_elong_EFTs/EF1B"/>
</dbReference>
<dbReference type="PANTHER" id="PTHR11741">
    <property type="entry name" value="ELONGATION FACTOR TS"/>
    <property type="match status" value="1"/>
</dbReference>
<feature type="region of interest" description="Disordered" evidence="3">
    <location>
        <begin position="142"/>
        <end position="164"/>
    </location>
</feature>
<reference evidence="6" key="1">
    <citation type="submission" date="2001-12" db="EMBL/GenBank/DDBJ databases">
        <title>Oryza sativa nipponbare(GA3) genomic DNA, chromosome 8, BAC clone:OJ1790_D02.</title>
        <authorList>
            <person name="Sasaki T."/>
            <person name="Matsumoto T."/>
            <person name="Yamamoto K."/>
        </authorList>
    </citation>
    <scope>NUCLEOTIDE SEQUENCE</scope>
</reference>
<keyword evidence="4" id="KW-0472">Membrane</keyword>
<reference evidence="8" key="3">
    <citation type="journal article" date="2005" name="Nature">
        <title>The map-based sequence of the rice genome.</title>
        <authorList>
            <consortium name="International rice genome sequencing project (IRGSP)"/>
            <person name="Matsumoto T."/>
            <person name="Wu J."/>
            <person name="Kanamori H."/>
            <person name="Katayose Y."/>
            <person name="Fujisawa M."/>
            <person name="Namiki N."/>
            <person name="Mizuno H."/>
            <person name="Yamamoto K."/>
            <person name="Antonio B.A."/>
            <person name="Baba T."/>
            <person name="Sakata K."/>
            <person name="Nagamura Y."/>
            <person name="Aoki H."/>
            <person name="Arikawa K."/>
            <person name="Arita K."/>
            <person name="Bito T."/>
            <person name="Chiden Y."/>
            <person name="Fujitsuka N."/>
            <person name="Fukunaka R."/>
            <person name="Hamada M."/>
            <person name="Harada C."/>
            <person name="Hayashi A."/>
            <person name="Hijishita S."/>
            <person name="Honda M."/>
            <person name="Hosokawa S."/>
            <person name="Ichikawa Y."/>
            <person name="Idonuma A."/>
            <person name="Iijima M."/>
            <person name="Ikeda M."/>
            <person name="Ikeno M."/>
            <person name="Ito K."/>
            <person name="Ito S."/>
            <person name="Ito T."/>
            <person name="Ito Y."/>
            <person name="Ito Y."/>
            <person name="Iwabuchi A."/>
            <person name="Kamiya K."/>
            <person name="Karasawa W."/>
            <person name="Kurita K."/>
            <person name="Katagiri S."/>
            <person name="Kikuta A."/>
            <person name="Kobayashi H."/>
            <person name="Kobayashi N."/>
            <person name="Machita K."/>
            <person name="Maehara T."/>
            <person name="Masukawa M."/>
            <person name="Mizubayashi T."/>
            <person name="Mukai Y."/>
            <person name="Nagasaki H."/>
            <person name="Nagata Y."/>
            <person name="Naito S."/>
            <person name="Nakashima M."/>
            <person name="Nakama Y."/>
            <person name="Nakamichi Y."/>
            <person name="Nakamura M."/>
            <person name="Meguro A."/>
            <person name="Negishi M."/>
            <person name="Ohta I."/>
            <person name="Ohta T."/>
            <person name="Okamoto M."/>
            <person name="Ono N."/>
            <person name="Saji S."/>
            <person name="Sakaguchi M."/>
            <person name="Sakai K."/>
            <person name="Shibata M."/>
            <person name="Shimokawa T."/>
            <person name="Song J."/>
            <person name="Takazaki Y."/>
            <person name="Terasawa K."/>
            <person name="Tsugane M."/>
            <person name="Tsuji K."/>
            <person name="Ueda S."/>
            <person name="Waki K."/>
            <person name="Yamagata H."/>
            <person name="Yamamoto M."/>
            <person name="Yamamoto S."/>
            <person name="Yamane H."/>
            <person name="Yoshiki S."/>
            <person name="Yoshihara R."/>
            <person name="Yukawa K."/>
            <person name="Zhong H."/>
            <person name="Yano M."/>
            <person name="Yuan Q."/>
            <person name="Ouyang S."/>
            <person name="Liu J."/>
            <person name="Jones K.M."/>
            <person name="Gansberger K."/>
            <person name="Moffat K."/>
            <person name="Hill J."/>
            <person name="Bera J."/>
            <person name="Fadrosh D."/>
            <person name="Jin S."/>
            <person name="Johri S."/>
            <person name="Kim M."/>
            <person name="Overton L."/>
            <person name="Reardon M."/>
            <person name="Tsitrin T."/>
            <person name="Vuong H."/>
            <person name="Weaver B."/>
            <person name="Ciecko A."/>
            <person name="Tallon L."/>
            <person name="Jackson J."/>
            <person name="Pai G."/>
            <person name="Aken S.V."/>
            <person name="Utterback T."/>
            <person name="Reidmuller S."/>
            <person name="Feldblyum T."/>
            <person name="Hsiao J."/>
            <person name="Zismann V."/>
            <person name="Iobst S."/>
            <person name="de Vazeille A.R."/>
            <person name="Buell C.R."/>
            <person name="Ying K."/>
            <person name="Li Y."/>
            <person name="Lu T."/>
            <person name="Huang Y."/>
            <person name="Zhao Q."/>
            <person name="Feng Q."/>
            <person name="Zhang L."/>
            <person name="Zhu J."/>
            <person name="Weng Q."/>
            <person name="Mu J."/>
            <person name="Lu Y."/>
            <person name="Fan D."/>
            <person name="Liu Y."/>
            <person name="Guan J."/>
            <person name="Zhang Y."/>
            <person name="Yu S."/>
            <person name="Liu X."/>
            <person name="Zhang Y."/>
            <person name="Hong G."/>
            <person name="Han B."/>
            <person name="Choisne N."/>
            <person name="Demange N."/>
            <person name="Orjeda G."/>
            <person name="Samain S."/>
            <person name="Cattolico L."/>
            <person name="Pelletier E."/>
            <person name="Couloux A."/>
            <person name="Segurens B."/>
            <person name="Wincker P."/>
            <person name="D'Hont A."/>
            <person name="Scarpelli C."/>
            <person name="Weissenbach J."/>
            <person name="Salanoubat M."/>
            <person name="Quetier F."/>
            <person name="Yu Y."/>
            <person name="Kim H.R."/>
            <person name="Rambo T."/>
            <person name="Currie J."/>
            <person name="Collura K."/>
            <person name="Luo M."/>
            <person name="Yang T."/>
            <person name="Ammiraju J.S.S."/>
            <person name="Engler F."/>
            <person name="Soderlund C."/>
            <person name="Wing R.A."/>
            <person name="Palmer L.E."/>
            <person name="de la Bastide M."/>
            <person name="Spiegel L."/>
            <person name="Nascimento L."/>
            <person name="Zutavern T."/>
            <person name="O'Shaughnessy A."/>
            <person name="Dike S."/>
            <person name="Dedhia N."/>
            <person name="Preston R."/>
            <person name="Balija V."/>
            <person name="McCombie W.R."/>
            <person name="Chow T."/>
            <person name="Chen H."/>
            <person name="Chung M."/>
            <person name="Chen C."/>
            <person name="Shaw J."/>
            <person name="Wu H."/>
            <person name="Hsiao K."/>
            <person name="Chao Y."/>
            <person name="Chu M."/>
            <person name="Cheng C."/>
            <person name="Hour A."/>
            <person name="Lee P."/>
            <person name="Lin S."/>
            <person name="Lin Y."/>
            <person name="Liou J."/>
            <person name="Liu S."/>
            <person name="Hsing Y."/>
            <person name="Raghuvanshi S."/>
            <person name="Mohanty A."/>
            <person name="Bharti A.K."/>
            <person name="Gaur A."/>
            <person name="Gupta V."/>
            <person name="Kumar D."/>
            <person name="Ravi V."/>
            <person name="Vij S."/>
            <person name="Kapur A."/>
            <person name="Khurana P."/>
            <person name="Khurana P."/>
            <person name="Khurana J.P."/>
            <person name="Tyagi A.K."/>
            <person name="Gaikwad K."/>
            <person name="Singh A."/>
            <person name="Dalal V."/>
            <person name="Srivastava S."/>
            <person name="Dixit A."/>
            <person name="Pal A.K."/>
            <person name="Ghazi I.A."/>
            <person name="Yadav M."/>
            <person name="Pandit A."/>
            <person name="Bhargava A."/>
            <person name="Sureshbabu K."/>
            <person name="Batra K."/>
            <person name="Sharma T.R."/>
            <person name="Mohapatra T."/>
            <person name="Singh N.K."/>
            <person name="Messing J."/>
            <person name="Nelson A.B."/>
            <person name="Fuks G."/>
            <person name="Kavchok S."/>
            <person name="Keizer G."/>
            <person name="Linton E."/>
            <person name="Llaca V."/>
            <person name="Song R."/>
            <person name="Tanyolac B."/>
            <person name="Young S."/>
            <person name="Ho-Il K."/>
            <person name="Hahn J.H."/>
            <person name="Sangsakoo G."/>
            <person name="Vanavichit A."/>
            <person name="de Mattos Luiz.A.T."/>
            <person name="Zimmer P.D."/>
            <person name="Malone G."/>
            <person name="Dellagostin O."/>
            <person name="de Oliveira A.C."/>
            <person name="Bevan M."/>
            <person name="Bancroft I."/>
            <person name="Minx P."/>
            <person name="Cordum H."/>
            <person name="Wilson R."/>
            <person name="Cheng Z."/>
            <person name="Jin W."/>
            <person name="Jiang J."/>
            <person name="Leong S.A."/>
            <person name="Iwama H."/>
            <person name="Gojobori T."/>
            <person name="Itoh T."/>
            <person name="Niimura Y."/>
            <person name="Fujii Y."/>
            <person name="Habara T."/>
            <person name="Sakai H."/>
            <person name="Sato Y."/>
            <person name="Wilson G."/>
            <person name="Kumar K."/>
            <person name="McCouch S."/>
            <person name="Juretic N."/>
            <person name="Hoen D."/>
            <person name="Wright S."/>
            <person name="Bruskiewich R."/>
            <person name="Bureau T."/>
            <person name="Miyao A."/>
            <person name="Hirochika H."/>
            <person name="Nishikawa T."/>
            <person name="Kadowaki K."/>
            <person name="Sugiura M."/>
            <person name="Burr B."/>
            <person name="Sasaki T."/>
        </authorList>
    </citation>
    <scope>NUCLEOTIDE SEQUENCE [LARGE SCALE GENOMIC DNA]</scope>
    <source>
        <strain evidence="8">cv. Nipponbare</strain>
    </source>
</reference>
<dbReference type="GO" id="GO:0003746">
    <property type="term" value="F:translation elongation factor activity"/>
    <property type="evidence" value="ECO:0007669"/>
    <property type="project" value="UniProtKB-KW"/>
</dbReference>
<keyword evidence="2" id="KW-0648">Protein biosynthesis</keyword>
<dbReference type="EMBL" id="AP004553">
    <property type="protein sequence ID" value="BAD01707.1"/>
    <property type="molecule type" value="Genomic_DNA"/>
</dbReference>
<dbReference type="Gene3D" id="3.30.479.20">
    <property type="entry name" value="Elongation factor Ts, dimerisation domain"/>
    <property type="match status" value="1"/>
</dbReference>
<evidence type="ECO:0000256" key="1">
    <source>
        <dbReference type="ARBA" id="ARBA00022768"/>
    </source>
</evidence>
<protein>
    <submittedName>
        <fullName evidence="7">Ethylene-responsive elongation factor EF-Ts-like</fullName>
    </submittedName>
</protein>
<gene>
    <name evidence="6" type="ORF">OJ1790_D02.9</name>
    <name evidence="7" type="ORF">OSJNBa0062G05.29</name>
</gene>
<evidence type="ECO:0000313" key="8">
    <source>
        <dbReference type="Proteomes" id="UP000000763"/>
    </source>
</evidence>
<keyword evidence="4" id="KW-0812">Transmembrane</keyword>
<dbReference type="Proteomes" id="UP000000763">
    <property type="component" value="Chromosome 8"/>
</dbReference>
<sequence length="164" mass="17607">MAMAVAWLTPQCCIGAGSAILIFYTRFSTGKDGSHCTEWVGGEDKGNSAFPSNRYFAGWSLIGIIMKFYLIYGLGRLAGLITLEAEDSNAPLDALKRVGKSIAMHIVATKPLFLSKELVSASAVENERGILRTQSVLNDLSKEVGEGVQRPDEYTGSEATARAA</sequence>
<dbReference type="PANTHER" id="PTHR11741:SF0">
    <property type="entry name" value="ELONGATION FACTOR TS, MITOCHONDRIAL"/>
    <property type="match status" value="1"/>
</dbReference>
<reference evidence="8" key="4">
    <citation type="journal article" date="2008" name="Nucleic Acids Res.">
        <title>The rice annotation project database (RAP-DB): 2008 update.</title>
        <authorList>
            <consortium name="The rice annotation project (RAP)"/>
        </authorList>
    </citation>
    <scope>GENOME REANNOTATION</scope>
    <source>
        <strain evidence="8">cv. Nipponbare</strain>
    </source>
</reference>
<feature type="compositionally biased region" description="Basic and acidic residues" evidence="3">
    <location>
        <begin position="142"/>
        <end position="153"/>
    </location>
</feature>
<name>Q6Z0F8_ORYSJ</name>
<proteinExistence type="predicted"/>
<reference evidence="7" key="2">
    <citation type="submission" date="2002-07" db="EMBL/GenBank/DDBJ databases">
        <title>Oryza sativa nipponbare(GA3) genomic DNA, chromosome 8, BAC clone:OSJNBa0062G05.</title>
        <authorList>
            <person name="Sasaki T."/>
            <person name="Matsumoto T."/>
            <person name="Katayose Y."/>
        </authorList>
    </citation>
    <scope>NUCLEOTIDE SEQUENCE</scope>
</reference>
<feature type="domain" description="Translation elongation factor EFTs/EF1B dimerisation" evidence="5">
    <location>
        <begin position="75"/>
        <end position="136"/>
    </location>
</feature>
<dbReference type="AlphaFoldDB" id="Q6Z0F8"/>
<dbReference type="InterPro" id="IPR036402">
    <property type="entry name" value="EF-Ts_dimer_sf"/>
</dbReference>
<evidence type="ECO:0000256" key="2">
    <source>
        <dbReference type="ARBA" id="ARBA00022917"/>
    </source>
</evidence>
<dbReference type="EMBL" id="AP005491">
    <property type="protein sequence ID" value="BAD03656.1"/>
    <property type="molecule type" value="Genomic_DNA"/>
</dbReference>
<evidence type="ECO:0000313" key="7">
    <source>
        <dbReference type="EMBL" id="BAD03656.1"/>
    </source>
</evidence>